<comment type="similarity">
    <text evidence="2">Belongs to the P-Pant transferase superfamily. Gsp/Sfp/HetI/AcpT family.</text>
</comment>
<gene>
    <name evidence="11 13" type="primary">acpS</name>
    <name evidence="14" type="ORF">I6G68_02820</name>
    <name evidence="13" type="ORF">ODY43_02035</name>
</gene>
<feature type="domain" description="4'-phosphopantetheinyl transferase" evidence="12">
    <location>
        <begin position="4"/>
        <end position="113"/>
    </location>
</feature>
<keyword evidence="6 11" id="KW-0479">Metal-binding</keyword>
<evidence type="ECO:0000256" key="6">
    <source>
        <dbReference type="ARBA" id="ARBA00022723"/>
    </source>
</evidence>
<evidence type="ECO:0000259" key="12">
    <source>
        <dbReference type="Pfam" id="PF01648"/>
    </source>
</evidence>
<reference evidence="14 15" key="1">
    <citation type="submission" date="2020-12" db="EMBL/GenBank/DDBJ databases">
        <title>FDA dAtabase for Regulatory Grade micrObial Sequences (FDA-ARGOS): Supporting development and validation of Infectious Disease Dx tests.</title>
        <authorList>
            <person name="Sproer C."/>
            <person name="Gronow S."/>
            <person name="Severitt S."/>
            <person name="Schroder I."/>
            <person name="Tallon L."/>
            <person name="Sadzewicz L."/>
            <person name="Zhao X."/>
            <person name="Boylan J."/>
            <person name="Ott S."/>
            <person name="Bowen H."/>
            <person name="Vavikolanu K."/>
            <person name="Mehta A."/>
            <person name="Aluvathingal J."/>
            <person name="Nadendla S."/>
            <person name="Lowell S."/>
            <person name="Myers T."/>
            <person name="Yan Y."/>
            <person name="Sichtig H."/>
        </authorList>
    </citation>
    <scope>NUCLEOTIDE SEQUENCE [LARGE SCALE GENOMIC DNA]</scope>
    <source>
        <strain evidence="14 15">FDAARGOS_911</strain>
    </source>
</reference>
<dbReference type="Proteomes" id="UP001069145">
    <property type="component" value="Unassembled WGS sequence"/>
</dbReference>
<dbReference type="GO" id="GO:0019878">
    <property type="term" value="P:lysine biosynthetic process via aminoadipic acid"/>
    <property type="evidence" value="ECO:0007669"/>
    <property type="project" value="TreeGrafter"/>
</dbReference>
<dbReference type="AlphaFoldDB" id="A0A0X8FFK0"/>
<keyword evidence="3 11" id="KW-0963">Cytoplasm</keyword>
<dbReference type="HAMAP" id="MF_00101">
    <property type="entry name" value="AcpS"/>
    <property type="match status" value="1"/>
</dbReference>
<organism evidence="14 15">
    <name type="scientific">Aerococcus urinae</name>
    <dbReference type="NCBI Taxonomy" id="1376"/>
    <lineage>
        <taxon>Bacteria</taxon>
        <taxon>Bacillati</taxon>
        <taxon>Bacillota</taxon>
        <taxon>Bacilli</taxon>
        <taxon>Lactobacillales</taxon>
        <taxon>Aerococcaceae</taxon>
        <taxon>Aerococcus</taxon>
    </lineage>
</organism>
<comment type="similarity">
    <text evidence="11">Belongs to the P-Pant transferase superfamily. AcpS family.</text>
</comment>
<keyword evidence="7 11" id="KW-0276">Fatty acid metabolism</keyword>
<dbReference type="PANTHER" id="PTHR12215:SF10">
    <property type="entry name" value="L-AMINOADIPATE-SEMIALDEHYDE DEHYDROGENASE-PHOSPHOPANTETHEINYL TRANSFERASE"/>
    <property type="match status" value="1"/>
</dbReference>
<evidence type="ECO:0000313" key="15">
    <source>
        <dbReference type="Proteomes" id="UP000594771"/>
    </source>
</evidence>
<protein>
    <recommendedName>
        <fullName evidence="11">Holo-[acyl-carrier-protein] synthase</fullName>
        <shortName evidence="11">Holo-ACP synthase</shortName>
        <ecNumber evidence="11">2.7.8.7</ecNumber>
    </recommendedName>
    <alternativeName>
        <fullName evidence="11">4'-phosphopantetheinyl transferase AcpS</fullName>
    </alternativeName>
</protein>
<comment type="catalytic activity">
    <reaction evidence="11">
        <text>apo-[ACP] + CoA = holo-[ACP] + adenosine 3',5'-bisphosphate + H(+)</text>
        <dbReference type="Rhea" id="RHEA:12068"/>
        <dbReference type="Rhea" id="RHEA-COMP:9685"/>
        <dbReference type="Rhea" id="RHEA-COMP:9690"/>
        <dbReference type="ChEBI" id="CHEBI:15378"/>
        <dbReference type="ChEBI" id="CHEBI:29999"/>
        <dbReference type="ChEBI" id="CHEBI:57287"/>
        <dbReference type="ChEBI" id="CHEBI:58343"/>
        <dbReference type="ChEBI" id="CHEBI:64479"/>
        <dbReference type="EC" id="2.7.8.7"/>
    </reaction>
</comment>
<dbReference type="InterPro" id="IPR037143">
    <property type="entry name" value="4-PPantetheinyl_Trfase_dom_sf"/>
</dbReference>
<keyword evidence="5 11" id="KW-0808">Transferase</keyword>
<comment type="function">
    <text evidence="11">Transfers the 4'-phosphopantetheine moiety from coenzyme A to a Ser of acyl-carrier-protein.</text>
</comment>
<evidence type="ECO:0000256" key="11">
    <source>
        <dbReference type="HAMAP-Rule" id="MF_00101"/>
    </source>
</evidence>
<keyword evidence="4 11" id="KW-0444">Lipid biosynthesis</keyword>
<dbReference type="EMBL" id="CP065662">
    <property type="protein sequence ID" value="QPS02019.1"/>
    <property type="molecule type" value="Genomic_DNA"/>
</dbReference>
<evidence type="ECO:0000256" key="4">
    <source>
        <dbReference type="ARBA" id="ARBA00022516"/>
    </source>
</evidence>
<keyword evidence="16" id="KW-1185">Reference proteome</keyword>
<dbReference type="KEGG" id="aun:AWM73_07200"/>
<feature type="binding site" evidence="11">
    <location>
        <position position="59"/>
    </location>
    <ligand>
        <name>Mg(2+)</name>
        <dbReference type="ChEBI" id="CHEBI:18420"/>
    </ligand>
</feature>
<dbReference type="GO" id="GO:0008897">
    <property type="term" value="F:holo-[acyl-carrier-protein] synthase activity"/>
    <property type="evidence" value="ECO:0007669"/>
    <property type="project" value="UniProtKB-UniRule"/>
</dbReference>
<dbReference type="SUPFAM" id="SSF56214">
    <property type="entry name" value="4'-phosphopantetheinyl transferase"/>
    <property type="match status" value="1"/>
</dbReference>
<accession>A0A0X8FFK0</accession>
<evidence type="ECO:0000256" key="3">
    <source>
        <dbReference type="ARBA" id="ARBA00022490"/>
    </source>
</evidence>
<evidence type="ECO:0000313" key="13">
    <source>
        <dbReference type="EMBL" id="MCY3052763.1"/>
    </source>
</evidence>
<keyword evidence="10 11" id="KW-0275">Fatty acid biosynthesis</keyword>
<dbReference type="EMBL" id="JAOTML010000002">
    <property type="protein sequence ID" value="MCY3052763.1"/>
    <property type="molecule type" value="Genomic_DNA"/>
</dbReference>
<dbReference type="GO" id="GO:0000287">
    <property type="term" value="F:magnesium ion binding"/>
    <property type="evidence" value="ECO:0007669"/>
    <property type="project" value="UniProtKB-UniRule"/>
</dbReference>
<comment type="cofactor">
    <cofactor evidence="1 11">
        <name>Mg(2+)</name>
        <dbReference type="ChEBI" id="CHEBI:18420"/>
    </cofactor>
</comment>
<dbReference type="InterPro" id="IPR004568">
    <property type="entry name" value="Ppantetheine-prot_Trfase_dom"/>
</dbReference>
<dbReference type="GO" id="GO:0005829">
    <property type="term" value="C:cytosol"/>
    <property type="evidence" value="ECO:0007669"/>
    <property type="project" value="TreeGrafter"/>
</dbReference>
<evidence type="ECO:0000313" key="16">
    <source>
        <dbReference type="Proteomes" id="UP001069145"/>
    </source>
</evidence>
<dbReference type="Pfam" id="PF01648">
    <property type="entry name" value="ACPS"/>
    <property type="match status" value="1"/>
</dbReference>
<dbReference type="Proteomes" id="UP000594771">
    <property type="component" value="Chromosome"/>
</dbReference>
<evidence type="ECO:0000256" key="8">
    <source>
        <dbReference type="ARBA" id="ARBA00022842"/>
    </source>
</evidence>
<evidence type="ECO:0000256" key="2">
    <source>
        <dbReference type="ARBA" id="ARBA00010990"/>
    </source>
</evidence>
<feature type="binding site" evidence="11">
    <location>
        <position position="8"/>
    </location>
    <ligand>
        <name>Mg(2+)</name>
        <dbReference type="ChEBI" id="CHEBI:18420"/>
    </ligand>
</feature>
<dbReference type="OrthoDB" id="517356at2"/>
<dbReference type="Gene3D" id="3.90.470.20">
    <property type="entry name" value="4'-phosphopantetheinyl transferase domain"/>
    <property type="match status" value="1"/>
</dbReference>
<dbReference type="NCBIfam" id="TIGR00556">
    <property type="entry name" value="pantethn_trn"/>
    <property type="match status" value="1"/>
</dbReference>
<comment type="subcellular location">
    <subcellularLocation>
        <location evidence="11">Cytoplasm</location>
    </subcellularLocation>
</comment>
<dbReference type="NCBIfam" id="TIGR00516">
    <property type="entry name" value="acpS"/>
    <property type="match status" value="1"/>
</dbReference>
<name>A0A0X8FFK0_9LACT</name>
<evidence type="ECO:0000256" key="9">
    <source>
        <dbReference type="ARBA" id="ARBA00023098"/>
    </source>
</evidence>
<proteinExistence type="inferred from homology"/>
<dbReference type="InterPro" id="IPR050559">
    <property type="entry name" value="P-Pant_transferase_sf"/>
</dbReference>
<dbReference type="InterPro" id="IPR002582">
    <property type="entry name" value="ACPS"/>
</dbReference>
<dbReference type="GeneID" id="35767816"/>
<evidence type="ECO:0000256" key="10">
    <source>
        <dbReference type="ARBA" id="ARBA00023160"/>
    </source>
</evidence>
<dbReference type="InterPro" id="IPR008278">
    <property type="entry name" value="4-PPantetheinyl_Trfase_dom"/>
</dbReference>
<keyword evidence="8 11" id="KW-0460">Magnesium</keyword>
<evidence type="ECO:0000256" key="5">
    <source>
        <dbReference type="ARBA" id="ARBA00022679"/>
    </source>
</evidence>
<reference evidence="13" key="2">
    <citation type="submission" date="2022-09" db="EMBL/GenBank/DDBJ databases">
        <title>Aerococcus urinae taxonomy study.</title>
        <authorList>
            <person name="Christensen J."/>
            <person name="Senneby E."/>
        </authorList>
    </citation>
    <scope>NUCLEOTIDE SEQUENCE</scope>
    <source>
        <strain evidence="13">NLD-066-U95</strain>
    </source>
</reference>
<evidence type="ECO:0000256" key="1">
    <source>
        <dbReference type="ARBA" id="ARBA00001946"/>
    </source>
</evidence>
<keyword evidence="9 11" id="KW-0443">Lipid metabolism</keyword>
<sequence>MIKGIGTDLVDIKRIEKAQKQRPDFANRVLTASEREAMEANSSWKRQMEFLSGRWAAKEAFAKALGTGIGLSLSFQDLEILNDQKGRPCLNTAAYSGKIFLSITHTDDYAQAFVVLEE</sequence>
<dbReference type="PANTHER" id="PTHR12215">
    <property type="entry name" value="PHOSPHOPANTETHEINE TRANSFERASE"/>
    <property type="match status" value="1"/>
</dbReference>
<dbReference type="EC" id="2.7.8.7" evidence="11"/>
<dbReference type="RefSeq" id="WP_060778713.1">
    <property type="nucleotide sequence ID" value="NZ_CAJHLF010000011.1"/>
</dbReference>
<dbReference type="GO" id="GO:0006633">
    <property type="term" value="P:fatty acid biosynthetic process"/>
    <property type="evidence" value="ECO:0007669"/>
    <property type="project" value="UniProtKB-UniRule"/>
</dbReference>
<evidence type="ECO:0000313" key="14">
    <source>
        <dbReference type="EMBL" id="QPS02019.1"/>
    </source>
</evidence>
<evidence type="ECO:0000256" key="7">
    <source>
        <dbReference type="ARBA" id="ARBA00022832"/>
    </source>
</evidence>